<dbReference type="AlphaFoldDB" id="A0A7D9K555"/>
<accession>A0A7D9K555</accession>
<protein>
    <submittedName>
        <fullName evidence="1">Uncharacterized protein</fullName>
    </submittedName>
</protein>
<organism evidence="1 2">
    <name type="scientific">Paramuricea clavata</name>
    <name type="common">Red gorgonian</name>
    <name type="synonym">Violescent sea-whip</name>
    <dbReference type="NCBI Taxonomy" id="317549"/>
    <lineage>
        <taxon>Eukaryota</taxon>
        <taxon>Metazoa</taxon>
        <taxon>Cnidaria</taxon>
        <taxon>Anthozoa</taxon>
        <taxon>Octocorallia</taxon>
        <taxon>Malacalcyonacea</taxon>
        <taxon>Plexauridae</taxon>
        <taxon>Paramuricea</taxon>
    </lineage>
</organism>
<evidence type="ECO:0000313" key="1">
    <source>
        <dbReference type="EMBL" id="CAB4041483.1"/>
    </source>
</evidence>
<name>A0A7D9K555_PARCT</name>
<reference evidence="1" key="1">
    <citation type="submission" date="2020-04" db="EMBL/GenBank/DDBJ databases">
        <authorList>
            <person name="Alioto T."/>
            <person name="Alioto T."/>
            <person name="Gomez Garrido J."/>
        </authorList>
    </citation>
    <scope>NUCLEOTIDE SEQUENCE</scope>
    <source>
        <strain evidence="1">A484AB</strain>
    </source>
</reference>
<gene>
    <name evidence="1" type="ORF">PACLA_8A030038</name>
</gene>
<comment type="caution">
    <text evidence="1">The sequence shown here is derived from an EMBL/GenBank/DDBJ whole genome shotgun (WGS) entry which is preliminary data.</text>
</comment>
<dbReference type="EMBL" id="CACRXK020028400">
    <property type="protein sequence ID" value="CAB4041483.1"/>
    <property type="molecule type" value="Genomic_DNA"/>
</dbReference>
<feature type="non-terminal residue" evidence="1">
    <location>
        <position position="66"/>
    </location>
</feature>
<evidence type="ECO:0000313" key="2">
    <source>
        <dbReference type="Proteomes" id="UP001152795"/>
    </source>
</evidence>
<proteinExistence type="predicted"/>
<sequence length="66" mass="7486">TVKRVIIQLKDLFVNISHLSNLSPLAHSDVIVLEYIANGQQISKLKGNEKVSLKFSKKLKNIKKEQ</sequence>
<keyword evidence="2" id="KW-1185">Reference proteome</keyword>
<feature type="non-terminal residue" evidence="1">
    <location>
        <position position="1"/>
    </location>
</feature>
<dbReference type="Proteomes" id="UP001152795">
    <property type="component" value="Unassembled WGS sequence"/>
</dbReference>